<keyword evidence="2" id="KW-0479">Metal-binding</keyword>
<evidence type="ECO:0000256" key="4">
    <source>
        <dbReference type="RuleBase" id="RU004466"/>
    </source>
</evidence>
<evidence type="ECO:0000256" key="3">
    <source>
        <dbReference type="ARBA" id="ARBA00022842"/>
    </source>
</evidence>
<sequence length="455" mass="51577">MRTRSISAEEARQIVSGKILHYEDEYIERKSKFFQQNPSTSVSLRRWIEVAGIIIGGNHYWCTRCPRHHSWKARIDMELSSLDPIFLRQPARSSDDSDSGSAASPPSSVTISTEETAIEAACGERETFNVSREPHLMKDEWYKASEKVLKSPCDYISSMPSKGVRDSLIDAINCWLQVPLHSRHIIKELIQKLHDASLILDDIEDNSPTRRGKPAVHMIFGHSQAINSANFMFVSAVQSARRLTNVGALDVLLEELENLYLGQSLDLLWKFQVKCPTRQEYLNMVDNKTGGMFRLLVGLMQAESQAKTNVSLDRFSVLFGRFFQVRDDYLNLTSSSYTDQKGFCEDLDEGKFSFPIVCCLQDNPEYCSHILGLFRQRPTGLTGSHQPMCAESKLHILECLRESGALEVTLRFVNDLEAQLLTEIDSLERVNGEQNPIMRLLVQSLSLEEPTPSLH</sequence>
<dbReference type="SFLD" id="SFLDS00005">
    <property type="entry name" value="Isoprenoid_Synthase_Type_I"/>
    <property type="match status" value="1"/>
</dbReference>
<dbReference type="Proteomes" id="UP000054481">
    <property type="component" value="Unassembled WGS sequence"/>
</dbReference>
<keyword evidence="3" id="KW-0460">Magnesium</keyword>
<evidence type="ECO:0000313" key="6">
    <source>
        <dbReference type="EMBL" id="KJZ69127.1"/>
    </source>
</evidence>
<dbReference type="EMBL" id="KQ030761">
    <property type="protein sequence ID" value="KJZ69127.1"/>
    <property type="molecule type" value="Genomic_DNA"/>
</dbReference>
<organism evidence="6 7">
    <name type="scientific">Hirsutella minnesotensis 3608</name>
    <dbReference type="NCBI Taxonomy" id="1043627"/>
    <lineage>
        <taxon>Eukaryota</taxon>
        <taxon>Fungi</taxon>
        <taxon>Dikarya</taxon>
        <taxon>Ascomycota</taxon>
        <taxon>Pezizomycotina</taxon>
        <taxon>Sordariomycetes</taxon>
        <taxon>Hypocreomycetidae</taxon>
        <taxon>Hypocreales</taxon>
        <taxon>Ophiocordycipitaceae</taxon>
        <taxon>Hirsutella</taxon>
    </lineage>
</organism>
<feature type="compositionally biased region" description="Low complexity" evidence="5">
    <location>
        <begin position="99"/>
        <end position="108"/>
    </location>
</feature>
<dbReference type="InterPro" id="IPR000092">
    <property type="entry name" value="Polyprenyl_synt"/>
</dbReference>
<dbReference type="GO" id="GO:0046872">
    <property type="term" value="F:metal ion binding"/>
    <property type="evidence" value="ECO:0007669"/>
    <property type="project" value="UniProtKB-KW"/>
</dbReference>
<keyword evidence="1 4" id="KW-0808">Transferase</keyword>
<dbReference type="InterPro" id="IPR008949">
    <property type="entry name" value="Isoprenoid_synthase_dom_sf"/>
</dbReference>
<evidence type="ECO:0000256" key="2">
    <source>
        <dbReference type="ARBA" id="ARBA00022723"/>
    </source>
</evidence>
<feature type="region of interest" description="Disordered" evidence="5">
    <location>
        <begin position="90"/>
        <end position="113"/>
    </location>
</feature>
<dbReference type="Pfam" id="PF00348">
    <property type="entry name" value="polyprenyl_synt"/>
    <property type="match status" value="1"/>
</dbReference>
<dbReference type="PROSITE" id="PS00723">
    <property type="entry name" value="POLYPRENYL_SYNTHASE_1"/>
    <property type="match status" value="1"/>
</dbReference>
<evidence type="ECO:0000313" key="7">
    <source>
        <dbReference type="Proteomes" id="UP000054481"/>
    </source>
</evidence>
<proteinExistence type="inferred from homology"/>
<dbReference type="GO" id="GO:0043386">
    <property type="term" value="P:mycotoxin biosynthetic process"/>
    <property type="evidence" value="ECO:0007669"/>
    <property type="project" value="UniProtKB-ARBA"/>
</dbReference>
<dbReference type="GO" id="GO:0004659">
    <property type="term" value="F:prenyltransferase activity"/>
    <property type="evidence" value="ECO:0007669"/>
    <property type="project" value="InterPro"/>
</dbReference>
<dbReference type="PANTHER" id="PTHR12001:SF72">
    <property type="entry name" value="THIJ_PFPI FAMILY PROTEIN (AFU_ORTHOLOGUE AFUA_3G01210)-RELATED"/>
    <property type="match status" value="1"/>
</dbReference>
<keyword evidence="7" id="KW-1185">Reference proteome</keyword>
<comment type="similarity">
    <text evidence="4">Belongs to the FPP/GGPP synthase family.</text>
</comment>
<dbReference type="SUPFAM" id="SSF48576">
    <property type="entry name" value="Terpenoid synthases"/>
    <property type="match status" value="2"/>
</dbReference>
<dbReference type="PANTHER" id="PTHR12001">
    <property type="entry name" value="GERANYLGERANYL PYROPHOSPHATE SYNTHASE"/>
    <property type="match status" value="1"/>
</dbReference>
<dbReference type="PROSITE" id="PS00444">
    <property type="entry name" value="POLYPRENYL_SYNTHASE_2"/>
    <property type="match status" value="1"/>
</dbReference>
<protein>
    <submittedName>
        <fullName evidence="6">Uncharacterized protein</fullName>
    </submittedName>
</protein>
<gene>
    <name evidence="6" type="ORF">HIM_11485</name>
</gene>
<dbReference type="GO" id="GO:0046165">
    <property type="term" value="P:alcohol biosynthetic process"/>
    <property type="evidence" value="ECO:0007669"/>
    <property type="project" value="UniProtKB-ARBA"/>
</dbReference>
<accession>A0A0F7ZWK4</accession>
<evidence type="ECO:0000256" key="5">
    <source>
        <dbReference type="SAM" id="MobiDB-lite"/>
    </source>
</evidence>
<dbReference type="Gene3D" id="1.10.600.10">
    <property type="entry name" value="Farnesyl Diphosphate Synthase"/>
    <property type="match status" value="2"/>
</dbReference>
<name>A0A0F7ZWK4_9HYPO</name>
<dbReference type="InterPro" id="IPR033749">
    <property type="entry name" value="Polyprenyl_synt_CS"/>
</dbReference>
<dbReference type="OrthoDB" id="6921389at2759"/>
<dbReference type="AlphaFoldDB" id="A0A0F7ZWK4"/>
<evidence type="ECO:0000256" key="1">
    <source>
        <dbReference type="ARBA" id="ARBA00022679"/>
    </source>
</evidence>
<dbReference type="GO" id="GO:0008299">
    <property type="term" value="P:isoprenoid biosynthetic process"/>
    <property type="evidence" value="ECO:0007669"/>
    <property type="project" value="InterPro"/>
</dbReference>
<reference evidence="6 7" key="1">
    <citation type="journal article" date="2014" name="Genome Biol. Evol.">
        <title>Comparative genomics and transcriptomics analyses reveal divergent lifestyle features of nematode endoparasitic fungus Hirsutella minnesotensis.</title>
        <authorList>
            <person name="Lai Y."/>
            <person name="Liu K."/>
            <person name="Zhang X."/>
            <person name="Zhang X."/>
            <person name="Li K."/>
            <person name="Wang N."/>
            <person name="Shu C."/>
            <person name="Wu Y."/>
            <person name="Wang C."/>
            <person name="Bushley K.E."/>
            <person name="Xiang M."/>
            <person name="Liu X."/>
        </authorList>
    </citation>
    <scope>NUCLEOTIDE SEQUENCE [LARGE SCALE GENOMIC DNA]</scope>
    <source>
        <strain evidence="6 7">3608</strain>
    </source>
</reference>